<evidence type="ECO:0000313" key="9">
    <source>
        <dbReference type="Proteomes" id="UP000823046"/>
    </source>
</evidence>
<dbReference type="GO" id="GO:0005840">
    <property type="term" value="C:ribosome"/>
    <property type="evidence" value="ECO:0007669"/>
    <property type="project" value="UniProtKB-KW"/>
</dbReference>
<dbReference type="SMART" id="SM00739">
    <property type="entry name" value="KOW"/>
    <property type="match status" value="1"/>
</dbReference>
<dbReference type="InterPro" id="IPR003256">
    <property type="entry name" value="Ribosomal_uL24"/>
</dbReference>
<name>A0ABQ7JDQ3_9APIC</name>
<comment type="similarity">
    <text evidence="2">Belongs to the universal ribosomal protein uL24 family.</text>
</comment>
<accession>A0ABQ7JDQ3</accession>
<evidence type="ECO:0000313" key="8">
    <source>
        <dbReference type="EMBL" id="KAF8822101.1"/>
    </source>
</evidence>
<organism evidence="8 9">
    <name type="scientific">Cardiosporidium cionae</name>
    <dbReference type="NCBI Taxonomy" id="476202"/>
    <lineage>
        <taxon>Eukaryota</taxon>
        <taxon>Sar</taxon>
        <taxon>Alveolata</taxon>
        <taxon>Apicomplexa</taxon>
        <taxon>Aconoidasida</taxon>
        <taxon>Nephromycida</taxon>
        <taxon>Cardiosporidium</taxon>
    </lineage>
</organism>
<dbReference type="InterPro" id="IPR005824">
    <property type="entry name" value="KOW"/>
</dbReference>
<dbReference type="SUPFAM" id="SSF50104">
    <property type="entry name" value="Translation proteins SH3-like domain"/>
    <property type="match status" value="1"/>
</dbReference>
<protein>
    <recommendedName>
        <fullName evidence="6">Large ribosomal subunit protein uL24c</fullName>
    </recommendedName>
</protein>
<comment type="caution">
    <text evidence="8">The sequence shown here is derived from an EMBL/GenBank/DDBJ whole genome shotgun (WGS) entry which is preliminary data.</text>
</comment>
<evidence type="ECO:0000256" key="5">
    <source>
        <dbReference type="ARBA" id="ARBA00023274"/>
    </source>
</evidence>
<comment type="function">
    <text evidence="1">One of two assembly initiator proteins, it binds directly to the 5'-end of the 23S rRNA, where it nucleates assembly of the 50S subunit.</text>
</comment>
<dbReference type="EMBL" id="JADAQX010000085">
    <property type="protein sequence ID" value="KAF8822101.1"/>
    <property type="molecule type" value="Genomic_DNA"/>
</dbReference>
<dbReference type="Pfam" id="PF17136">
    <property type="entry name" value="ribosomal_L24"/>
    <property type="match status" value="1"/>
</dbReference>
<dbReference type="NCBIfam" id="TIGR01079">
    <property type="entry name" value="rplX_bact"/>
    <property type="match status" value="1"/>
</dbReference>
<evidence type="ECO:0000256" key="4">
    <source>
        <dbReference type="ARBA" id="ARBA00022980"/>
    </source>
</evidence>
<dbReference type="Gene3D" id="2.30.30.30">
    <property type="match status" value="1"/>
</dbReference>
<reference evidence="8 9" key="1">
    <citation type="journal article" date="2020" name="bioRxiv">
        <title>Metabolic contributions of an alphaproteobacterial endosymbiont in the apicomplexan Cardiosporidium cionae.</title>
        <authorList>
            <person name="Hunter E.S."/>
            <person name="Paight C.J."/>
            <person name="Lane C.E."/>
        </authorList>
    </citation>
    <scope>NUCLEOTIDE SEQUENCE [LARGE SCALE GENOMIC DNA]</scope>
    <source>
        <strain evidence="8">ESH_2018</strain>
    </source>
</reference>
<comment type="subunit">
    <text evidence="3">Part of the 50S ribosomal subunit.</text>
</comment>
<dbReference type="Proteomes" id="UP000823046">
    <property type="component" value="Unassembled WGS sequence"/>
</dbReference>
<dbReference type="Pfam" id="PF00467">
    <property type="entry name" value="KOW"/>
    <property type="match status" value="1"/>
</dbReference>
<dbReference type="PANTHER" id="PTHR12903">
    <property type="entry name" value="MITOCHONDRIAL RIBOSOMAL PROTEIN L24"/>
    <property type="match status" value="1"/>
</dbReference>
<sequence length="209" mass="23479">MARFLKAGVQAQQLNYRKTPLPWKPRFLEVSKEPSIPFPLKERFQPKRVNLAYHLGLKEGDLVKVLYGKDQGKEGIILKIDGRKNTLLVEGCNLQRKALRVGNTGNSSFMLIELPIHVTNVAILDPVLKLPTRVKKRLMLNGENVRISKISGCAIPKSVSKPLLPSSRDLLNAHSAFLSKGAPIKEQYANVDRNEFNLLKQISSKMLMT</sequence>
<dbReference type="HAMAP" id="MF_01326_B">
    <property type="entry name" value="Ribosomal_uL24_B"/>
    <property type="match status" value="1"/>
</dbReference>
<dbReference type="InterPro" id="IPR014722">
    <property type="entry name" value="Rib_uL2_dom2"/>
</dbReference>
<evidence type="ECO:0000256" key="6">
    <source>
        <dbReference type="ARBA" id="ARBA00035282"/>
    </source>
</evidence>
<evidence type="ECO:0000256" key="1">
    <source>
        <dbReference type="ARBA" id="ARBA00004072"/>
    </source>
</evidence>
<proteinExistence type="inferred from homology"/>
<evidence type="ECO:0000256" key="3">
    <source>
        <dbReference type="ARBA" id="ARBA00011838"/>
    </source>
</evidence>
<evidence type="ECO:0000256" key="2">
    <source>
        <dbReference type="ARBA" id="ARBA00010618"/>
    </source>
</evidence>
<evidence type="ECO:0000259" key="7">
    <source>
        <dbReference type="SMART" id="SM00739"/>
    </source>
</evidence>
<dbReference type="InterPro" id="IPR057264">
    <property type="entry name" value="Ribosomal_uL24_C"/>
</dbReference>
<dbReference type="InterPro" id="IPR008991">
    <property type="entry name" value="Translation_prot_SH3-like_sf"/>
</dbReference>
<dbReference type="CDD" id="cd06089">
    <property type="entry name" value="KOW_RPL26"/>
    <property type="match status" value="1"/>
</dbReference>
<keyword evidence="9" id="KW-1185">Reference proteome</keyword>
<keyword evidence="5" id="KW-0687">Ribonucleoprotein</keyword>
<dbReference type="InterPro" id="IPR041988">
    <property type="entry name" value="Ribosomal_uL24_KOW"/>
</dbReference>
<feature type="domain" description="KOW" evidence="7">
    <location>
        <begin position="56"/>
        <end position="83"/>
    </location>
</feature>
<gene>
    <name evidence="8" type="ORF">IE077_001043</name>
</gene>
<keyword evidence="4 8" id="KW-0689">Ribosomal protein</keyword>